<proteinExistence type="predicted"/>
<dbReference type="InterPro" id="IPR007325">
    <property type="entry name" value="KFase/CYL"/>
</dbReference>
<dbReference type="RefSeq" id="WP_349054618.1">
    <property type="nucleotide sequence ID" value="NZ_JBBNPS010000038.1"/>
</dbReference>
<accession>A0ABV1J953</accession>
<dbReference type="Gene3D" id="3.50.30.50">
    <property type="entry name" value="Putative cyclase"/>
    <property type="match status" value="1"/>
</dbReference>
<keyword evidence="1" id="KW-0378">Hydrolase</keyword>
<sequence>MNKLWEELKDFKSRVEMVELSHPVSAETPHWAGFPPMEGEEIFNFKEHAFTAMRYSIVSQYGTHIDAPGHFTEGGRMLDELDPKDTILPLVVVDVVDKVKADADYVVTEKDILAHEKIHGTIPEGCFVALRTDWSKRRENFDNIDVNGVSHYPGWSIPACELLIKERKVKAIGHETSDTDASIISNEAGGLPVETYVLAQDIYQIELMRNLDKMPATGGVISVGYPNVVHGPGFSARCFGFYEKEEK</sequence>
<organism evidence="1 2">
    <name type="scientific">Aedoeadaptatus acetigenes</name>
    <dbReference type="NCBI Taxonomy" id="2981723"/>
    <lineage>
        <taxon>Bacteria</taxon>
        <taxon>Bacillati</taxon>
        <taxon>Bacillota</taxon>
        <taxon>Tissierellia</taxon>
        <taxon>Tissierellales</taxon>
        <taxon>Peptoniphilaceae</taxon>
        <taxon>Aedoeadaptatus</taxon>
    </lineage>
</organism>
<gene>
    <name evidence="1" type="ORF">AAA081_08585</name>
</gene>
<dbReference type="SUPFAM" id="SSF102198">
    <property type="entry name" value="Putative cyclase"/>
    <property type="match status" value="1"/>
</dbReference>
<keyword evidence="2" id="KW-1185">Reference proteome</keyword>
<dbReference type="InterPro" id="IPR037175">
    <property type="entry name" value="KFase_sf"/>
</dbReference>
<evidence type="ECO:0000313" key="1">
    <source>
        <dbReference type="EMBL" id="MEQ3354347.1"/>
    </source>
</evidence>
<dbReference type="PANTHER" id="PTHR31118:SF12">
    <property type="entry name" value="CYCLASE-LIKE PROTEIN 2"/>
    <property type="match status" value="1"/>
</dbReference>
<dbReference type="EMBL" id="JBBNPS010000038">
    <property type="protein sequence ID" value="MEQ3354347.1"/>
    <property type="molecule type" value="Genomic_DNA"/>
</dbReference>
<dbReference type="Proteomes" id="UP001481872">
    <property type="component" value="Unassembled WGS sequence"/>
</dbReference>
<dbReference type="GO" id="GO:0016787">
    <property type="term" value="F:hydrolase activity"/>
    <property type="evidence" value="ECO:0007669"/>
    <property type="project" value="UniProtKB-KW"/>
</dbReference>
<dbReference type="EC" id="3.5.-.-" evidence="1"/>
<dbReference type="PANTHER" id="PTHR31118">
    <property type="entry name" value="CYCLASE-LIKE PROTEIN 2"/>
    <property type="match status" value="1"/>
</dbReference>
<comment type="caution">
    <text evidence="1">The sequence shown here is derived from an EMBL/GenBank/DDBJ whole genome shotgun (WGS) entry which is preliminary data.</text>
</comment>
<reference evidence="1 2" key="1">
    <citation type="submission" date="2024-04" db="EMBL/GenBank/DDBJ databases">
        <title>Human intestinal bacterial collection.</title>
        <authorList>
            <person name="Pauvert C."/>
            <person name="Hitch T.C.A."/>
            <person name="Clavel T."/>
        </authorList>
    </citation>
    <scope>NUCLEOTIDE SEQUENCE [LARGE SCALE GENOMIC DNA]</scope>
    <source>
        <strain evidence="1 2">CLA-SR-H026</strain>
    </source>
</reference>
<evidence type="ECO:0000313" key="2">
    <source>
        <dbReference type="Proteomes" id="UP001481872"/>
    </source>
</evidence>
<name>A0ABV1J953_9FIRM</name>
<protein>
    <submittedName>
        <fullName evidence="1">Cyclase family protein</fullName>
        <ecNumber evidence="1">3.5.-.-</ecNumber>
    </submittedName>
</protein>
<dbReference type="Pfam" id="PF04199">
    <property type="entry name" value="Cyclase"/>
    <property type="match status" value="1"/>
</dbReference>